<protein>
    <recommendedName>
        <fullName evidence="4">F-box domain-containing protein</fullName>
    </recommendedName>
</protein>
<keyword evidence="3" id="KW-1185">Reference proteome</keyword>
<accession>A0A9W9WAR2</accession>
<evidence type="ECO:0000313" key="2">
    <source>
        <dbReference type="EMBL" id="KAJ5414051.1"/>
    </source>
</evidence>
<dbReference type="Gene3D" id="3.80.10.10">
    <property type="entry name" value="Ribonuclease Inhibitor"/>
    <property type="match status" value="1"/>
</dbReference>
<dbReference type="GeneID" id="81364295"/>
<reference evidence="2" key="1">
    <citation type="submission" date="2022-12" db="EMBL/GenBank/DDBJ databases">
        <authorList>
            <person name="Petersen C."/>
        </authorList>
    </citation>
    <scope>NUCLEOTIDE SEQUENCE</scope>
    <source>
        <strain evidence="2">IBT 29677</strain>
    </source>
</reference>
<dbReference type="RefSeq" id="XP_056493897.1">
    <property type="nucleotide sequence ID" value="XM_056625315.1"/>
</dbReference>
<sequence>MLLGFQILPPEIHQIILQALCNEHEPSVRAFAGASRFCYALALPYLYQTLNIPASESKKLSDRVESITQLFQQNSGFQYVNRLVVGEEPASRGAASGGSEVEEGTDRTDRFENNLHGSLDRFNSRKSLYRWAGTQHPPESDSPPTDAWQHLASLIQRLPRLLDLIFLCHHQFPSCLLEALHRHHPRCKLHIHNFFLRSLKSPVLDPYEFQLATSPCLFSVKGKYEDSFWPGYPEPRRLPSREPLPDGAYLNEAIMHMASGLAPNLKEVTLFRPPGSGTPPKSPLPPWRGFSQKKENNLEKGSKSGALRYLRLDNTYLIKKDDIKYWATCTDFSALEVFKLKATLETDLLHYLSTEVDLARLKTLALTPNEIENNDYQQFNIFIQQLRPLSSLELKGWMLSSVLDGIMNGHGTSLVELKLAESQGNESVGSIKKHDLSAIAQSCPLLRYLDLTLDRTGGDSEEAALYKILGSLPRLKCVSLTFHVSKTWDYIDGPGDMDDLVNTDFDDEFDQQVQWAVRRAAGGSEACNGAIRERLVNCALDSALGRAIFGAISAGKPEGSVSLEKLRIKTTDVVEFGGVGCPMELIPILEHLSQPMRITRCVRNDSRNELIVEQEPSDELPSEFPEWLEVIWRRIWPEKMSNEWWNDWHSLPLAEVDA</sequence>
<feature type="region of interest" description="Disordered" evidence="1">
    <location>
        <begin position="90"/>
        <end position="113"/>
    </location>
</feature>
<dbReference type="Proteomes" id="UP001147747">
    <property type="component" value="Unassembled WGS sequence"/>
</dbReference>
<dbReference type="AlphaFoldDB" id="A0A9W9WAR2"/>
<evidence type="ECO:0000313" key="3">
    <source>
        <dbReference type="Proteomes" id="UP001147747"/>
    </source>
</evidence>
<proteinExistence type="predicted"/>
<name>A0A9W9WAR2_9EURO</name>
<feature type="compositionally biased region" description="Basic and acidic residues" evidence="1">
    <location>
        <begin position="104"/>
        <end position="113"/>
    </location>
</feature>
<dbReference type="SUPFAM" id="SSF52047">
    <property type="entry name" value="RNI-like"/>
    <property type="match status" value="1"/>
</dbReference>
<evidence type="ECO:0008006" key="4">
    <source>
        <dbReference type="Google" id="ProtNLM"/>
    </source>
</evidence>
<evidence type="ECO:0000256" key="1">
    <source>
        <dbReference type="SAM" id="MobiDB-lite"/>
    </source>
</evidence>
<feature type="compositionally biased region" description="Low complexity" evidence="1">
    <location>
        <begin position="90"/>
        <end position="99"/>
    </location>
</feature>
<gene>
    <name evidence="2" type="ORF">N7509_000678</name>
</gene>
<feature type="compositionally biased region" description="Pro residues" evidence="1">
    <location>
        <begin position="276"/>
        <end position="286"/>
    </location>
</feature>
<dbReference type="EMBL" id="JAPZBU010000003">
    <property type="protein sequence ID" value="KAJ5414051.1"/>
    <property type="molecule type" value="Genomic_DNA"/>
</dbReference>
<feature type="region of interest" description="Disordered" evidence="1">
    <location>
        <begin position="273"/>
        <end position="299"/>
    </location>
</feature>
<organism evidence="2 3">
    <name type="scientific">Penicillium cosmopolitanum</name>
    <dbReference type="NCBI Taxonomy" id="1131564"/>
    <lineage>
        <taxon>Eukaryota</taxon>
        <taxon>Fungi</taxon>
        <taxon>Dikarya</taxon>
        <taxon>Ascomycota</taxon>
        <taxon>Pezizomycotina</taxon>
        <taxon>Eurotiomycetes</taxon>
        <taxon>Eurotiomycetidae</taxon>
        <taxon>Eurotiales</taxon>
        <taxon>Aspergillaceae</taxon>
        <taxon>Penicillium</taxon>
    </lineage>
</organism>
<dbReference type="InterPro" id="IPR032675">
    <property type="entry name" value="LRR_dom_sf"/>
</dbReference>
<reference evidence="2" key="2">
    <citation type="journal article" date="2023" name="IMA Fungus">
        <title>Comparative genomic study of the Penicillium genus elucidates a diverse pangenome and 15 lateral gene transfer events.</title>
        <authorList>
            <person name="Petersen C."/>
            <person name="Sorensen T."/>
            <person name="Nielsen M.R."/>
            <person name="Sondergaard T.E."/>
            <person name="Sorensen J.L."/>
            <person name="Fitzpatrick D.A."/>
            <person name="Frisvad J.C."/>
            <person name="Nielsen K.L."/>
        </authorList>
    </citation>
    <scope>NUCLEOTIDE SEQUENCE</scope>
    <source>
        <strain evidence="2">IBT 29677</strain>
    </source>
</reference>
<dbReference type="OrthoDB" id="3945550at2759"/>
<comment type="caution">
    <text evidence="2">The sequence shown here is derived from an EMBL/GenBank/DDBJ whole genome shotgun (WGS) entry which is preliminary data.</text>
</comment>